<evidence type="ECO:0000256" key="8">
    <source>
        <dbReference type="RuleBase" id="RU363032"/>
    </source>
</evidence>
<comment type="caution">
    <text evidence="10">The sequence shown here is derived from an EMBL/GenBank/DDBJ whole genome shotgun (WGS) entry which is preliminary data.</text>
</comment>
<dbReference type="GO" id="GO:0005886">
    <property type="term" value="C:plasma membrane"/>
    <property type="evidence" value="ECO:0007669"/>
    <property type="project" value="UniProtKB-SubCell"/>
</dbReference>
<evidence type="ECO:0000256" key="1">
    <source>
        <dbReference type="ARBA" id="ARBA00004651"/>
    </source>
</evidence>
<evidence type="ECO:0000313" key="11">
    <source>
        <dbReference type="Proteomes" id="UP000526408"/>
    </source>
</evidence>
<feature type="domain" description="ABC transmembrane type-1" evidence="9">
    <location>
        <begin position="1"/>
        <end position="264"/>
    </location>
</feature>
<dbReference type="EMBL" id="JAAZQQ010000006">
    <property type="protein sequence ID" value="NKX46121.1"/>
    <property type="molecule type" value="Genomic_DNA"/>
</dbReference>
<reference evidence="10 11" key="1">
    <citation type="submission" date="2020-04" db="EMBL/GenBank/DDBJ databases">
        <authorList>
            <person name="Yoon J."/>
        </authorList>
    </citation>
    <scope>NUCLEOTIDE SEQUENCE [LARGE SCALE GENOMIC DNA]</scope>
    <source>
        <strain evidence="10 11">KMU-115</strain>
    </source>
</reference>
<name>A0A7X6H3D3_9RHOB</name>
<gene>
    <name evidence="10" type="ORF">HCU73_16120</name>
</gene>
<dbReference type="InterPro" id="IPR000515">
    <property type="entry name" value="MetI-like"/>
</dbReference>
<accession>A0A7X6H3D3</accession>
<comment type="similarity">
    <text evidence="2">Belongs to the binding-protein-dependent transport system permease family. CysTW subfamily.</text>
</comment>
<keyword evidence="3 8" id="KW-0813">Transport</keyword>
<feature type="transmembrane region" description="Helical" evidence="8">
    <location>
        <begin position="284"/>
        <end position="304"/>
    </location>
</feature>
<feature type="transmembrane region" description="Helical" evidence="8">
    <location>
        <begin position="104"/>
        <end position="122"/>
    </location>
</feature>
<dbReference type="GO" id="GO:0055085">
    <property type="term" value="P:transmembrane transport"/>
    <property type="evidence" value="ECO:0007669"/>
    <property type="project" value="InterPro"/>
</dbReference>
<sequence length="342" mass="36435">MLRSLRISGMVTLVTVVLAFPVAYFISFHVRPDRKSLWLFLITIPFWTSYLIRVFLWRVILAFDGPVNSGLTLVPVIALVALVLGAVALGLLVLWFTGQLGPRTALVGIGAAVVAAVLWQVLPEGARLQGPVIDEPLGWLLYNANSVVITLAHAYAPFAILPIFVTLEKIDRSLLEAARDLGESRAMSFLRVTLPLAMPGVLAAVLIVFIPTIGDYVTPQLVGGSGGTMIANMIHAQIFALNDRPMGATLAVLAMMIVAMTLLWGISRTRAWLWLADRMGGGPVGFAAAIAVAGAEIAVIRAAFLHGPALVGPVTGSLGLLAVASVVSVLILWRVPKGRWGI</sequence>
<evidence type="ECO:0000256" key="4">
    <source>
        <dbReference type="ARBA" id="ARBA00022475"/>
    </source>
</evidence>
<dbReference type="Gene3D" id="1.10.3720.10">
    <property type="entry name" value="MetI-like"/>
    <property type="match status" value="1"/>
</dbReference>
<evidence type="ECO:0000256" key="6">
    <source>
        <dbReference type="ARBA" id="ARBA00022989"/>
    </source>
</evidence>
<keyword evidence="7 8" id="KW-0472">Membrane</keyword>
<dbReference type="PROSITE" id="PS50928">
    <property type="entry name" value="ABC_TM1"/>
    <property type="match status" value="1"/>
</dbReference>
<organism evidence="10 11">
    <name type="scientific">Roseicyclus persicicus</name>
    <dbReference type="NCBI Taxonomy" id="2650661"/>
    <lineage>
        <taxon>Bacteria</taxon>
        <taxon>Pseudomonadati</taxon>
        <taxon>Pseudomonadota</taxon>
        <taxon>Alphaproteobacteria</taxon>
        <taxon>Rhodobacterales</taxon>
        <taxon>Roseobacteraceae</taxon>
        <taxon>Roseicyclus</taxon>
    </lineage>
</organism>
<evidence type="ECO:0000256" key="5">
    <source>
        <dbReference type="ARBA" id="ARBA00022692"/>
    </source>
</evidence>
<dbReference type="CDD" id="cd06261">
    <property type="entry name" value="TM_PBP2"/>
    <property type="match status" value="1"/>
</dbReference>
<keyword evidence="5 8" id="KW-0812">Transmembrane</keyword>
<dbReference type="PANTHER" id="PTHR42929">
    <property type="entry name" value="INNER MEMBRANE ABC TRANSPORTER PERMEASE PROTEIN YDCU-RELATED-RELATED"/>
    <property type="match status" value="1"/>
</dbReference>
<dbReference type="InterPro" id="IPR035906">
    <property type="entry name" value="MetI-like_sf"/>
</dbReference>
<dbReference type="SUPFAM" id="SSF161098">
    <property type="entry name" value="MetI-like"/>
    <property type="match status" value="1"/>
</dbReference>
<feature type="transmembrane region" description="Helical" evidence="8">
    <location>
        <begin position="310"/>
        <end position="333"/>
    </location>
</feature>
<dbReference type="AlphaFoldDB" id="A0A7X6H3D3"/>
<evidence type="ECO:0000256" key="7">
    <source>
        <dbReference type="ARBA" id="ARBA00023136"/>
    </source>
</evidence>
<feature type="transmembrane region" description="Helical" evidence="8">
    <location>
        <begin position="188"/>
        <end position="210"/>
    </location>
</feature>
<comment type="subcellular location">
    <subcellularLocation>
        <location evidence="1 8">Cell membrane</location>
        <topology evidence="1 8">Multi-pass membrane protein</topology>
    </subcellularLocation>
</comment>
<evidence type="ECO:0000256" key="3">
    <source>
        <dbReference type="ARBA" id="ARBA00022448"/>
    </source>
</evidence>
<evidence type="ECO:0000259" key="9">
    <source>
        <dbReference type="PROSITE" id="PS50928"/>
    </source>
</evidence>
<feature type="transmembrane region" description="Helical" evidence="8">
    <location>
        <begin position="142"/>
        <end position="167"/>
    </location>
</feature>
<keyword evidence="11" id="KW-1185">Reference proteome</keyword>
<dbReference type="PANTHER" id="PTHR42929:SF1">
    <property type="entry name" value="INNER MEMBRANE ABC TRANSPORTER PERMEASE PROTEIN YDCU-RELATED"/>
    <property type="match status" value="1"/>
</dbReference>
<feature type="transmembrane region" description="Helical" evidence="8">
    <location>
        <begin position="246"/>
        <end position="264"/>
    </location>
</feature>
<feature type="transmembrane region" description="Helical" evidence="8">
    <location>
        <begin position="6"/>
        <end position="26"/>
    </location>
</feature>
<keyword evidence="6 8" id="KW-1133">Transmembrane helix</keyword>
<feature type="transmembrane region" description="Helical" evidence="8">
    <location>
        <begin position="38"/>
        <end position="60"/>
    </location>
</feature>
<feature type="transmembrane region" description="Helical" evidence="8">
    <location>
        <begin position="72"/>
        <end position="97"/>
    </location>
</feature>
<evidence type="ECO:0000313" key="10">
    <source>
        <dbReference type="EMBL" id="NKX46121.1"/>
    </source>
</evidence>
<evidence type="ECO:0000256" key="2">
    <source>
        <dbReference type="ARBA" id="ARBA00007069"/>
    </source>
</evidence>
<dbReference type="Proteomes" id="UP000526408">
    <property type="component" value="Unassembled WGS sequence"/>
</dbReference>
<dbReference type="Pfam" id="PF00528">
    <property type="entry name" value="BPD_transp_1"/>
    <property type="match status" value="1"/>
</dbReference>
<protein>
    <submittedName>
        <fullName evidence="10">ABC transporter permease</fullName>
    </submittedName>
</protein>
<keyword evidence="4" id="KW-1003">Cell membrane</keyword>
<proteinExistence type="inferred from homology"/>